<dbReference type="InterPro" id="IPR010752">
    <property type="entry name" value="DUF1329"/>
</dbReference>
<name>A0ABS3TW92_9PSED</name>
<protein>
    <submittedName>
        <fullName evidence="2">DUF1329 domain-containing protein</fullName>
    </submittedName>
</protein>
<feature type="chain" id="PRO_5047447619" evidence="1">
    <location>
        <begin position="24"/>
        <end position="457"/>
    </location>
</feature>
<proteinExistence type="predicted"/>
<sequence>MRTLIKKSAVLAASLLAAQIAMAGVSADEAAKLGTTLTPLGAEKAGNADGSIPAWTGGLPKNAGAVDAKGFLADPFAGEKPLFVITAANMAQYKDKLSIGQEAMLKRYPDTYKMPVYATHRSVTVPDRIAAGAKQCAQSVEEINGGAGLKNFAECGRLYAFPLPKNGVEVMWNHLTRYQGDNFRRIVVQMTPQTDGSFTPVRFEEDQVYPHLLADYDADKMRNIMYYAKQRVTAPARLAGQVTLVHETIDQVAEPRLAWVYNAGSRRVRRAPQVAYDGPGSASDGLRTADNYDLFNGAPDRYEWKLIGKKEMYIPYNSYKLESPNLKYSDIVKPGHINQDLTRYELHRVWEVEATVKPGARHIYAKRHMYFDEDSWQLAEVDHYDGRGQLWRIAEGHSLYRYDQQAQFYAVETLYDLIAGRYVAGGLRNEERQNMTFGFTAKAGEFTPAALRGDGLR</sequence>
<dbReference type="Proteomes" id="UP000669060">
    <property type="component" value="Unassembled WGS sequence"/>
</dbReference>
<keyword evidence="3" id="KW-1185">Reference proteome</keyword>
<evidence type="ECO:0000313" key="3">
    <source>
        <dbReference type="Proteomes" id="UP000669060"/>
    </source>
</evidence>
<feature type="signal peptide" evidence="1">
    <location>
        <begin position="1"/>
        <end position="23"/>
    </location>
</feature>
<accession>A0ABS3TW92</accession>
<dbReference type="Pfam" id="PF07044">
    <property type="entry name" value="DUF1329"/>
    <property type="match status" value="1"/>
</dbReference>
<organism evidence="2 3">
    <name type="scientific">Pseudomonas schmalbachii</name>
    <dbReference type="NCBI Taxonomy" id="2816993"/>
    <lineage>
        <taxon>Bacteria</taxon>
        <taxon>Pseudomonadati</taxon>
        <taxon>Pseudomonadota</taxon>
        <taxon>Gammaproteobacteria</taxon>
        <taxon>Pseudomonadales</taxon>
        <taxon>Pseudomonadaceae</taxon>
        <taxon>Pseudomonas</taxon>
    </lineage>
</organism>
<dbReference type="EMBL" id="JAELYA010000006">
    <property type="protein sequence ID" value="MBO3276930.1"/>
    <property type="molecule type" value="Genomic_DNA"/>
</dbReference>
<evidence type="ECO:0000256" key="1">
    <source>
        <dbReference type="SAM" id="SignalP"/>
    </source>
</evidence>
<reference evidence="2 3" key="1">
    <citation type="submission" date="2020-12" db="EMBL/GenBank/DDBJ databases">
        <title>Pseudomonas schmalbachii sp. nov. isolated from millipede gut.</title>
        <authorList>
            <person name="Shelomi M."/>
        </authorList>
    </citation>
    <scope>NUCLEOTIDE SEQUENCE [LARGE SCALE GENOMIC DNA]</scope>
    <source>
        <strain evidence="2 3">Milli4</strain>
    </source>
</reference>
<comment type="caution">
    <text evidence="2">The sequence shown here is derived from an EMBL/GenBank/DDBJ whole genome shotgun (WGS) entry which is preliminary data.</text>
</comment>
<dbReference type="Gene3D" id="2.50.20.10">
    <property type="entry name" value="Lipoprotein localisation LolA/LolB/LppX"/>
    <property type="match status" value="1"/>
</dbReference>
<dbReference type="RefSeq" id="WP_208315142.1">
    <property type="nucleotide sequence ID" value="NZ_JAELYA010000006.1"/>
</dbReference>
<keyword evidence="1" id="KW-0732">Signal</keyword>
<dbReference type="CDD" id="cd16329">
    <property type="entry name" value="LolA_like"/>
    <property type="match status" value="1"/>
</dbReference>
<gene>
    <name evidence="2" type="ORF">JFY56_17025</name>
</gene>
<evidence type="ECO:0000313" key="2">
    <source>
        <dbReference type="EMBL" id="MBO3276930.1"/>
    </source>
</evidence>